<keyword evidence="1" id="KW-0732">Signal</keyword>
<dbReference type="SUPFAM" id="SSF53474">
    <property type="entry name" value="alpha/beta-Hydrolases"/>
    <property type="match status" value="1"/>
</dbReference>
<feature type="domain" description="PKD-like" evidence="2">
    <location>
        <begin position="653"/>
        <end position="714"/>
    </location>
</feature>
<proteinExistence type="predicted"/>
<dbReference type="InterPro" id="IPR045829">
    <property type="entry name" value="PKD_6"/>
</dbReference>
<sequence length="961" mass="107609">MAGKRIIVDDNKYYDSFNNGVWQNPYKTLQTFALTTPIQQSRSKQVYFKLPTELFLSNLKNQIEKIEINANNGNGFIAIPFDTNIRFEFSENKIYDIIYKITLKNKQEWYCQSKFKINDLELDRVQQRGGIVVNSERVYIYENNNFFNAAWLTIKLIPGNKQITKPFIIAEGLDTGNFTKPDDFGGESTLQNFLNSTNNSGNLQPLLDANNNANDYDLIYIDWVRGMADMRANSRVLEEVINWVNAQKVLSGSTEPNVLLGQSMGGVIGRYTLARMERENKTHDVRLFIAHDSPMQGANTPLAFQHFANHMKQEYTETPLAWLTGEVLIPIGMNLAQLGEDFLNFFGGNNNNIPTYVTPSQLLSLQDQTAARQLNYWSAMPDQSQTRTYNQEWQQTLTAMGWPQQSRNIAISNGNECSANNGFVPGAPLLVIDSKSNPGFWLDALNVFLAPFVGVATLDIGLVIVGLLPGNSRWQTNFDFATYGNQGSQNRIYRGRIRYEKKLLFIGPTIVHNLINQSQNAPQQALPFDTYSGGRIDLLDSEGNLTFEVPILSDLVDVVNDKYGFIPVVSALDIKRNEGDVIPSDYLKKYAGNSTPEPGLTSGFDNFIVDYGTGAPSNNQHISFQVRNGNWLAAELNEQPYVNNNCTAYCENNMISGPSNFCTSAQFTVPAGANSYQWQLLQGSSMTSIAGSNTRTVTVTANPGFSGYISLAVVVGNDTDTCGKVTFVKTDIWVGKPRFDYTSYVNPNLYLQHSLLPENACETEGFQVNFLPNNETVTEVEFQKVTENVAWNRDYMTDTSRRVFLYPTCNKNFEFKVRARNSCGWSDWETVTYPITNCTTNCPPPSTNLTGANFVLNPNPLTNGILNVSVKNNAPWFVIPYDPYDPNNPSINPNEGGNGFYLPPFIRVSNISVFSQSGVMLLSWNSRVMPTQLDLSSLPTGTYIVLFTHAGQTESYTIIKN</sequence>
<gene>
    <name evidence="3" type="ORF">CHX27_11715</name>
</gene>
<keyword evidence="4" id="KW-1185">Reference proteome</keyword>
<dbReference type="AlphaFoldDB" id="A0A255ZMR0"/>
<reference evidence="3 4" key="1">
    <citation type="submission" date="2017-07" db="EMBL/GenBank/DDBJ databases">
        <title>Flavobacterium cyanobacteriorum sp. nov., isolated from cyanobacterial aggregates in a eutrophic lake.</title>
        <authorList>
            <person name="Cai H."/>
        </authorList>
    </citation>
    <scope>NUCLEOTIDE SEQUENCE [LARGE SCALE GENOMIC DNA]</scope>
    <source>
        <strain evidence="3 4">TH167</strain>
    </source>
</reference>
<protein>
    <recommendedName>
        <fullName evidence="2">PKD-like domain-containing protein</fullName>
    </recommendedName>
</protein>
<evidence type="ECO:0000313" key="3">
    <source>
        <dbReference type="EMBL" id="OYQ42803.1"/>
    </source>
</evidence>
<evidence type="ECO:0000313" key="4">
    <source>
        <dbReference type="Proteomes" id="UP000216035"/>
    </source>
</evidence>
<evidence type="ECO:0000259" key="2">
    <source>
        <dbReference type="Pfam" id="PF19408"/>
    </source>
</evidence>
<dbReference type="Gene3D" id="3.40.50.1820">
    <property type="entry name" value="alpha/beta hydrolase"/>
    <property type="match status" value="1"/>
</dbReference>
<dbReference type="Proteomes" id="UP000216035">
    <property type="component" value="Unassembled WGS sequence"/>
</dbReference>
<dbReference type="InterPro" id="IPR026444">
    <property type="entry name" value="Secre_tail"/>
</dbReference>
<accession>A0A255ZMR0</accession>
<dbReference type="RefSeq" id="WP_094486959.1">
    <property type="nucleotide sequence ID" value="NZ_NOXX01000211.1"/>
</dbReference>
<dbReference type="NCBIfam" id="TIGR04183">
    <property type="entry name" value="Por_Secre_tail"/>
    <property type="match status" value="1"/>
</dbReference>
<name>A0A255ZMR0_9FLAO</name>
<evidence type="ECO:0000256" key="1">
    <source>
        <dbReference type="ARBA" id="ARBA00022729"/>
    </source>
</evidence>
<comment type="caution">
    <text evidence="3">The sequence shown here is derived from an EMBL/GenBank/DDBJ whole genome shotgun (WGS) entry which is preliminary data.</text>
</comment>
<dbReference type="Pfam" id="PF19408">
    <property type="entry name" value="PKD_6"/>
    <property type="match status" value="1"/>
</dbReference>
<dbReference type="InterPro" id="IPR029058">
    <property type="entry name" value="AB_hydrolase_fold"/>
</dbReference>
<dbReference type="OrthoDB" id="4535652at2"/>
<dbReference type="EMBL" id="NOXX01000211">
    <property type="protein sequence ID" value="OYQ42803.1"/>
    <property type="molecule type" value="Genomic_DNA"/>
</dbReference>
<organism evidence="3 4">
    <name type="scientific">Flavobacterium aurantiibacter</name>
    <dbReference type="NCBI Taxonomy" id="2023067"/>
    <lineage>
        <taxon>Bacteria</taxon>
        <taxon>Pseudomonadati</taxon>
        <taxon>Bacteroidota</taxon>
        <taxon>Flavobacteriia</taxon>
        <taxon>Flavobacteriales</taxon>
        <taxon>Flavobacteriaceae</taxon>
        <taxon>Flavobacterium</taxon>
    </lineage>
</organism>